<gene>
    <name evidence="1" type="ORF">FHS76_003736</name>
</gene>
<dbReference type="EMBL" id="JACIJG010000018">
    <property type="protein sequence ID" value="MBB5703826.1"/>
    <property type="molecule type" value="Genomic_DNA"/>
</dbReference>
<accession>A0A7W9B071</accession>
<comment type="caution">
    <text evidence="1">The sequence shown here is derived from an EMBL/GenBank/DDBJ whole genome shotgun (WGS) entry which is preliminary data.</text>
</comment>
<reference evidence="1 2" key="1">
    <citation type="submission" date="2020-08" db="EMBL/GenBank/DDBJ databases">
        <title>Genomic Encyclopedia of Type Strains, Phase IV (KMG-IV): sequencing the most valuable type-strain genomes for metagenomic binning, comparative biology and taxonomic classification.</title>
        <authorList>
            <person name="Goeker M."/>
        </authorList>
    </citation>
    <scope>NUCLEOTIDE SEQUENCE [LARGE SCALE GENOMIC DNA]</scope>
    <source>
        <strain evidence="1 2">DSM 26944</strain>
    </source>
</reference>
<dbReference type="RefSeq" id="WP_183656240.1">
    <property type="nucleotide sequence ID" value="NZ_JACIJG010000018.1"/>
</dbReference>
<evidence type="ECO:0000313" key="2">
    <source>
        <dbReference type="Proteomes" id="UP000555546"/>
    </source>
</evidence>
<proteinExistence type="predicted"/>
<keyword evidence="2" id="KW-1185">Reference proteome</keyword>
<dbReference type="Proteomes" id="UP000555546">
    <property type="component" value="Unassembled WGS sequence"/>
</dbReference>
<protein>
    <submittedName>
        <fullName evidence="1">Uncharacterized protein</fullName>
    </submittedName>
</protein>
<sequence>MKGMKNTDRHRRHGFMLFVTCVLSFAAFLFAIDFSVLDGDRVHSQPGRIAARQIDRVPATPARQQSTPAQQPMRAILIDVIASKIKAAHLDGAKAALPAGASDLPSEVARSAEAAQNFQRLTVLRGNFGSARAPPKSA</sequence>
<organism evidence="1 2">
    <name type="scientific">Brucella daejeonensis</name>
    <dbReference type="NCBI Taxonomy" id="659015"/>
    <lineage>
        <taxon>Bacteria</taxon>
        <taxon>Pseudomonadati</taxon>
        <taxon>Pseudomonadota</taxon>
        <taxon>Alphaproteobacteria</taxon>
        <taxon>Hyphomicrobiales</taxon>
        <taxon>Brucellaceae</taxon>
        <taxon>Brucella/Ochrobactrum group</taxon>
        <taxon>Brucella</taxon>
    </lineage>
</organism>
<name>A0A7W9B071_9HYPH</name>
<evidence type="ECO:0000313" key="1">
    <source>
        <dbReference type="EMBL" id="MBB5703826.1"/>
    </source>
</evidence>
<dbReference type="AlphaFoldDB" id="A0A7W9B071"/>